<sequence>MINGFATLEGTEKFSNNSSVNQENFKKIQNLTLSNVGIGTYLGDADSQTDEMVKNAVKQSVLSGVNVIDTAINYRAQKAERSVGNAISELIQGGKITRDQIFLCTKNGYLTNDADVKQEFWEYVKNEYSQKGVISEGDVTSGYHCMTVPYLEDQLERSLKNLGVECIDLLYLHNAVEGQINDISKEKFLENLQSVFELYEKKRKEGKIKFYGLATWECFRVTSDSPQYLSLQETVKLAQKVGGDNHGFRFIQLPFNMHYDQALLKKNQIFDGQPISVLEAASRLNIGVFTSVPFMQGRLLAPGVMPEFDELKPSLRALQFIRSTPGVLAPLVGQKTPEHVSENLEIMKIPPIKEDDFLSLVKKLTT</sequence>
<dbReference type="EMBL" id="JACEMX010000066">
    <property type="protein sequence ID" value="MBA4463091.1"/>
    <property type="molecule type" value="Genomic_DNA"/>
</dbReference>
<evidence type="ECO:0000313" key="2">
    <source>
        <dbReference type="Proteomes" id="UP000591542"/>
    </source>
</evidence>
<protein>
    <submittedName>
        <fullName evidence="1">Aldo/keto reductase</fullName>
    </submittedName>
</protein>
<organism evidence="1 2">
    <name type="scientific">Candidatus Nitrosomaritimum aestuariumsis</name>
    <dbReference type="NCBI Taxonomy" id="3342354"/>
    <lineage>
        <taxon>Archaea</taxon>
        <taxon>Nitrososphaerota</taxon>
        <taxon>Nitrososphaeria</taxon>
        <taxon>Nitrosopumilales</taxon>
        <taxon>Nitrosopumilaceae</taxon>
        <taxon>Candidatus Nitrosomaritimum</taxon>
    </lineage>
</organism>
<reference evidence="1 2" key="1">
    <citation type="journal article" date="2020" name="Appl. Environ. Microbiol.">
        <title>Genomic Characteristics of a Novel Species of Ammonia-Oxidizing Archaea from the Jiulong River Estuary.</title>
        <authorList>
            <person name="Zou D."/>
            <person name="Wan R."/>
            <person name="Han L."/>
            <person name="Xu M.N."/>
            <person name="Liu Y."/>
            <person name="Liu H."/>
            <person name="Kao S.J."/>
            <person name="Li M."/>
        </authorList>
    </citation>
    <scope>NUCLEOTIDE SEQUENCE [LARGE SCALE GENOMIC DNA]</scope>
    <source>
        <strain evidence="1">S2bin1</strain>
    </source>
</reference>
<accession>A0AC60W878</accession>
<gene>
    <name evidence="1" type="ORF">H2B01_02755</name>
</gene>
<proteinExistence type="predicted"/>
<comment type="caution">
    <text evidence="1">The sequence shown here is derived from an EMBL/GenBank/DDBJ whole genome shotgun (WGS) entry which is preliminary data.</text>
</comment>
<evidence type="ECO:0000313" key="1">
    <source>
        <dbReference type="EMBL" id="MBA4463091.1"/>
    </source>
</evidence>
<name>A0AC60W878_9ARCH</name>
<dbReference type="Proteomes" id="UP000591542">
    <property type="component" value="Unassembled WGS sequence"/>
</dbReference>